<evidence type="ECO:0000313" key="2">
    <source>
        <dbReference type="EMBL" id="NEV91949.1"/>
    </source>
</evidence>
<evidence type="ECO:0000256" key="1">
    <source>
        <dbReference type="SAM" id="Phobius"/>
    </source>
</evidence>
<feature type="transmembrane region" description="Helical" evidence="1">
    <location>
        <begin position="84"/>
        <end position="105"/>
    </location>
</feature>
<keyword evidence="1" id="KW-0472">Membrane</keyword>
<dbReference type="AlphaFoldDB" id="A0A6B3QVA2"/>
<reference evidence="2" key="1">
    <citation type="journal article" date="2020" name="Microorganisms">
        <title>Isolation, Genomic and Metabolomic Characterization of Streptomyces tendae VITAKN with Quorum Sensing Inhibitory Activity from Southern India.</title>
        <authorList>
            <person name="Ishaque N.M."/>
            <person name="Burgsdorf I."/>
            <person name="Limlingan Malit J.J."/>
            <person name="Saha S."/>
            <person name="Teta R."/>
            <person name="Ewe D."/>
            <person name="Kannabiran K."/>
            <person name="Hrouzek P."/>
            <person name="Steindler L."/>
            <person name="Costantino V."/>
            <person name="Saurav K."/>
        </authorList>
    </citation>
    <scope>NUCLEOTIDE SEQUENCE</scope>
    <source>
        <strain evidence="2">VITAKN</strain>
    </source>
</reference>
<accession>A0A6B3QVA2</accession>
<proteinExistence type="predicted"/>
<gene>
    <name evidence="2" type="ORF">GUR47_35530</name>
</gene>
<keyword evidence="1" id="KW-1133">Transmembrane helix</keyword>
<keyword evidence="1" id="KW-0812">Transmembrane</keyword>
<feature type="transmembrane region" description="Helical" evidence="1">
    <location>
        <begin position="52"/>
        <end position="72"/>
    </location>
</feature>
<comment type="caution">
    <text evidence="2">The sequence shown here is derived from an EMBL/GenBank/DDBJ whole genome shotgun (WGS) entry which is preliminary data.</text>
</comment>
<protein>
    <submittedName>
        <fullName evidence="2">Lysine transporter LysE</fullName>
    </submittedName>
</protein>
<feature type="transmembrane region" description="Helical" evidence="1">
    <location>
        <begin position="21"/>
        <end position="46"/>
    </location>
</feature>
<dbReference type="EMBL" id="JAAIFS010000011">
    <property type="protein sequence ID" value="NEV91949.1"/>
    <property type="molecule type" value="Genomic_DNA"/>
</dbReference>
<name>A0A6B3QVA2_STRTE</name>
<sequence>MGVRRAARGVGEFLVDTVGEAVAEAVLSLLACLLLGCLVLIIYLSWSFDPRLTITGAGFLSLLLAHGAWRTFRAPPSGSRRGLAALTATVFGAAAATSLFLLLYATDCGCL</sequence>
<organism evidence="2">
    <name type="scientific">Streptomyces tendae</name>
    <dbReference type="NCBI Taxonomy" id="1932"/>
    <lineage>
        <taxon>Bacteria</taxon>
        <taxon>Bacillati</taxon>
        <taxon>Actinomycetota</taxon>
        <taxon>Actinomycetes</taxon>
        <taxon>Kitasatosporales</taxon>
        <taxon>Streptomycetaceae</taxon>
        <taxon>Streptomyces</taxon>
    </lineage>
</organism>
<dbReference type="RefSeq" id="WP_164460929.1">
    <property type="nucleotide sequence ID" value="NZ_JAAIFS010000011.1"/>
</dbReference>